<dbReference type="AlphaFoldDB" id="A0A9X1T203"/>
<comment type="caution">
    <text evidence="1">The sequence shown here is derived from an EMBL/GenBank/DDBJ whole genome shotgun (WGS) entry which is preliminary data.</text>
</comment>
<name>A0A9X1T203_9HYPH</name>
<evidence type="ECO:0000313" key="1">
    <source>
        <dbReference type="EMBL" id="MCD7111072.1"/>
    </source>
</evidence>
<dbReference type="Proteomes" id="UP001139089">
    <property type="component" value="Unassembled WGS sequence"/>
</dbReference>
<reference evidence="1" key="1">
    <citation type="submission" date="2021-12" db="EMBL/GenBank/DDBJ databases">
        <authorList>
            <person name="Li Y."/>
        </authorList>
    </citation>
    <scope>NUCLEOTIDE SEQUENCE</scope>
    <source>
        <strain evidence="1">DKSPLA3</strain>
    </source>
</reference>
<protein>
    <submittedName>
        <fullName evidence="1">DUF2093 domain-containing protein</fullName>
    </submittedName>
</protein>
<accession>A0A9X1T203</accession>
<evidence type="ECO:0000313" key="2">
    <source>
        <dbReference type="Proteomes" id="UP001139089"/>
    </source>
</evidence>
<organism evidence="1 2">
    <name type="scientific">Rhizobium quercicola</name>
    <dbReference type="NCBI Taxonomy" id="2901226"/>
    <lineage>
        <taxon>Bacteria</taxon>
        <taxon>Pseudomonadati</taxon>
        <taxon>Pseudomonadota</taxon>
        <taxon>Alphaproteobacteria</taxon>
        <taxon>Hyphomicrobiales</taxon>
        <taxon>Rhizobiaceae</taxon>
        <taxon>Rhizobium/Agrobacterium group</taxon>
        <taxon>Rhizobium</taxon>
    </lineage>
</organism>
<sequence length="84" mass="9160">MNRFEGSGNRIAKIRYLDGDFNVILPGSFVICAITGREIPVEELRYWSVARQEPYIDAQAAFDADKRAGILPGQTGDAGSSVTP</sequence>
<dbReference type="EMBL" id="JAJOZR010000013">
    <property type="protein sequence ID" value="MCD7111072.1"/>
    <property type="molecule type" value="Genomic_DNA"/>
</dbReference>
<keyword evidence="2" id="KW-1185">Reference proteome</keyword>
<dbReference type="InterPro" id="IPR018661">
    <property type="entry name" value="DUF2093"/>
</dbReference>
<proteinExistence type="predicted"/>
<gene>
    <name evidence="1" type="ORF">LRX75_18715</name>
</gene>
<dbReference type="Pfam" id="PF09866">
    <property type="entry name" value="DUF2093"/>
    <property type="match status" value="1"/>
</dbReference>
<dbReference type="RefSeq" id="WP_113151851.1">
    <property type="nucleotide sequence ID" value="NZ_JAJOZR010000013.1"/>
</dbReference>